<feature type="domain" description="Peptidase M16 middle/third" evidence="12">
    <location>
        <begin position="439"/>
        <end position="742"/>
    </location>
</feature>
<keyword evidence="5" id="KW-0378">Hydrolase</keyword>
<dbReference type="OrthoDB" id="952271at2759"/>
<dbReference type="FunCoup" id="A0A409WRS1">
    <property type="interactions" value="402"/>
</dbReference>
<organism evidence="14 15">
    <name type="scientific">Psilocybe cyanescens</name>
    <dbReference type="NCBI Taxonomy" id="93625"/>
    <lineage>
        <taxon>Eukaryota</taxon>
        <taxon>Fungi</taxon>
        <taxon>Dikarya</taxon>
        <taxon>Basidiomycota</taxon>
        <taxon>Agaricomycotina</taxon>
        <taxon>Agaricomycetes</taxon>
        <taxon>Agaricomycetidae</taxon>
        <taxon>Agaricales</taxon>
        <taxon>Agaricineae</taxon>
        <taxon>Strophariaceae</taxon>
        <taxon>Psilocybe</taxon>
    </lineage>
</organism>
<dbReference type="InterPro" id="IPR007863">
    <property type="entry name" value="Peptidase_M16_C"/>
</dbReference>
<name>A0A409WRS1_PSICY</name>
<keyword evidence="7" id="KW-0482">Metalloprotease</keyword>
<gene>
    <name evidence="14" type="ORF">CVT25_015732</name>
</gene>
<dbReference type="PROSITE" id="PS00143">
    <property type="entry name" value="INSULINASE"/>
    <property type="match status" value="1"/>
</dbReference>
<evidence type="ECO:0000256" key="5">
    <source>
        <dbReference type="ARBA" id="ARBA00022801"/>
    </source>
</evidence>
<comment type="cofactor">
    <cofactor evidence="1">
        <name>Zn(2+)</name>
        <dbReference type="ChEBI" id="CHEBI:29105"/>
    </cofactor>
</comment>
<dbReference type="Pfam" id="PF16187">
    <property type="entry name" value="Peptidase_M16_M"/>
    <property type="match status" value="1"/>
</dbReference>
<feature type="domain" description="Peptidase M16 N-terminal" evidence="10">
    <location>
        <begin position="47"/>
        <end position="184"/>
    </location>
</feature>
<dbReference type="Proteomes" id="UP000283269">
    <property type="component" value="Unassembled WGS sequence"/>
</dbReference>
<dbReference type="InterPro" id="IPR054734">
    <property type="entry name" value="PqqF-like_C_4"/>
</dbReference>
<evidence type="ECO:0000256" key="9">
    <source>
        <dbReference type="SAM" id="MobiDB-lite"/>
    </source>
</evidence>
<feature type="compositionally biased region" description="Basic and acidic residues" evidence="9">
    <location>
        <begin position="199"/>
        <end position="211"/>
    </location>
</feature>
<dbReference type="GO" id="GO:0046872">
    <property type="term" value="F:metal ion binding"/>
    <property type="evidence" value="ECO:0007669"/>
    <property type="project" value="UniProtKB-KW"/>
</dbReference>
<evidence type="ECO:0000259" key="12">
    <source>
        <dbReference type="Pfam" id="PF16187"/>
    </source>
</evidence>
<feature type="domain" description="Peptidase M16 C-terminal" evidence="11">
    <location>
        <begin position="253"/>
        <end position="433"/>
    </location>
</feature>
<evidence type="ECO:0000256" key="4">
    <source>
        <dbReference type="ARBA" id="ARBA00022723"/>
    </source>
</evidence>
<evidence type="ECO:0000313" key="15">
    <source>
        <dbReference type="Proteomes" id="UP000283269"/>
    </source>
</evidence>
<dbReference type="InterPro" id="IPR011249">
    <property type="entry name" value="Metalloenz_LuxS/M16"/>
</dbReference>
<dbReference type="GO" id="GO:0004222">
    <property type="term" value="F:metalloendopeptidase activity"/>
    <property type="evidence" value="ECO:0007669"/>
    <property type="project" value="InterPro"/>
</dbReference>
<keyword evidence="3" id="KW-0645">Protease</keyword>
<dbReference type="STRING" id="93625.A0A409WRS1"/>
<dbReference type="Gene3D" id="3.30.830.10">
    <property type="entry name" value="Metalloenzyme, LuxS/M16 peptidase-like"/>
    <property type="match status" value="4"/>
</dbReference>
<dbReference type="GO" id="GO:0005739">
    <property type="term" value="C:mitochondrion"/>
    <property type="evidence" value="ECO:0007669"/>
    <property type="project" value="TreeGrafter"/>
</dbReference>
<evidence type="ECO:0000256" key="3">
    <source>
        <dbReference type="ARBA" id="ARBA00022670"/>
    </source>
</evidence>
<evidence type="ECO:0000256" key="8">
    <source>
        <dbReference type="RuleBase" id="RU004447"/>
    </source>
</evidence>
<protein>
    <recommendedName>
        <fullName evidence="16">Insulin-degrading enzyme</fullName>
    </recommendedName>
</protein>
<accession>A0A409WRS1</accession>
<reference evidence="14 15" key="1">
    <citation type="journal article" date="2018" name="Evol. Lett.">
        <title>Horizontal gene cluster transfer increased hallucinogenic mushroom diversity.</title>
        <authorList>
            <person name="Reynolds H.T."/>
            <person name="Vijayakumar V."/>
            <person name="Gluck-Thaler E."/>
            <person name="Korotkin H.B."/>
            <person name="Matheny P.B."/>
            <person name="Slot J.C."/>
        </authorList>
    </citation>
    <scope>NUCLEOTIDE SEQUENCE [LARGE SCALE GENOMIC DNA]</scope>
    <source>
        <strain evidence="14 15">2631</strain>
    </source>
</reference>
<keyword evidence="4" id="KW-0479">Metal-binding</keyword>
<evidence type="ECO:0000259" key="11">
    <source>
        <dbReference type="Pfam" id="PF05193"/>
    </source>
</evidence>
<dbReference type="InterPro" id="IPR011765">
    <property type="entry name" value="Pept_M16_N"/>
</dbReference>
<dbReference type="InterPro" id="IPR032632">
    <property type="entry name" value="Peptidase_M16_M"/>
</dbReference>
<evidence type="ECO:0000256" key="2">
    <source>
        <dbReference type="ARBA" id="ARBA00007261"/>
    </source>
</evidence>
<dbReference type="GO" id="GO:0005829">
    <property type="term" value="C:cytosol"/>
    <property type="evidence" value="ECO:0007669"/>
    <property type="project" value="TreeGrafter"/>
</dbReference>
<dbReference type="SUPFAM" id="SSF63411">
    <property type="entry name" value="LuxS/MPP-like metallohydrolase"/>
    <property type="match status" value="5"/>
</dbReference>
<evidence type="ECO:0000313" key="14">
    <source>
        <dbReference type="EMBL" id="PPQ81208.1"/>
    </source>
</evidence>
<feature type="domain" description="Coenzyme PQQ synthesis protein F-like C-terminal lobe" evidence="13">
    <location>
        <begin position="865"/>
        <end position="964"/>
    </location>
</feature>
<evidence type="ECO:0000256" key="6">
    <source>
        <dbReference type="ARBA" id="ARBA00022833"/>
    </source>
</evidence>
<evidence type="ECO:0000256" key="1">
    <source>
        <dbReference type="ARBA" id="ARBA00001947"/>
    </source>
</evidence>
<feature type="region of interest" description="Disordered" evidence="9">
    <location>
        <begin position="199"/>
        <end position="247"/>
    </location>
</feature>
<evidence type="ECO:0008006" key="16">
    <source>
        <dbReference type="Google" id="ProtNLM"/>
    </source>
</evidence>
<evidence type="ECO:0000256" key="7">
    <source>
        <dbReference type="ARBA" id="ARBA00023049"/>
    </source>
</evidence>
<keyword evidence="15" id="KW-1185">Reference proteome</keyword>
<dbReference type="PANTHER" id="PTHR43690:SF18">
    <property type="entry name" value="INSULIN-DEGRADING ENZYME-RELATED"/>
    <property type="match status" value="1"/>
</dbReference>
<sequence length="1137" mass="129582">MSAAADANWKQIEKPGAHPYRVYTKPIIKSEQDDRDYRIIQLENGIKVTLVHDAKADKAAASLDVAVGHLYDPDDMPGLAHFCEHLLFMGTEKFPQENEYSEFLSKNNGGSNAYTSTSNTNYYFSVSTSALPGALERFAAFFHCPLFAPSCTSRELNAVDSEHKKNHQADMWRIFQLNKYLTKPGHVWSKFGSGNRESLSKAAKELKDQGKLKGNSPLANLGDPSPVPSGKASPALSNISETDADGGAIGRETRRRLLEWWTKEYCASRMRLAIVGKESLDDLSELANTFFSPIPNRGRDPLPMIHDHPFGPQEKGTLVSVQTIMAFHALEISFPLEYQPPFWKHKPANLLSHFVGHEGPGSLHSYLKNKHWVTSLSCGPQNLARGFAMFKMTIYLTPEGFENYSSVVQAAFKYLALLRSSKFEPYHHQEVVNLSTIRFRFAEKKRPDDYATWISEHMAWPIPEHLLLAAPRLTWDWENESDKQKGEAKVMEYLDQFRIENGRVVLMAKEADHRKIHPNLKWEKEPWYGTGYAVQKFDDDFVAKANGPNDIPGLFLPGPNEFIPTNLDVEKKVVIEPLKRPHLIRQTSLSSLWYKKDDRFWVPKAHVVIDIRSTYKVSQYYTIKQNRSRFYFRLYSDIINDSLTEFSYDADLAGLSYNFTPSNTGLYVTMNGYNDKMSVLVRHVLDKVKGLVVDTQRLGVIKEEARREYENFFLGQSYLLSDYYGRYLMAERQWTIDERLAELPCKAKILLQEYAGTKINRTAINAEDIQTHMKELLSQVNIRILVAGNMYKDEAIKIAEMTEEGLGQSGLSPSELNEKSLLLPPGSNYTYSAPLPNKNQANSALTYFTYYGPIVNQKLRITSSLLTQIMSEPAFNVLRTREQLGYIVSCSSWLLPGSSERGLRIVVQSEKRPSYLEDRVEAFLDEMKTKLEEMPIEEFNVHKSGLEKKWLEADKNLAEEVSKFLVEIRSGHWDFLRNEKDAEALKGVTKKDVLDLFLTNVHPSSTTRSKLSVHMISQKPRPKKVSAAAAEAFEGIVHQEFPEVDEKAWRTSVEKENPTIIEFGQYWLKVLNSDEGKKVLAQLPGLVEKHPVEGEDIDMQRLGVTFIEDKKTFKNNLRSSVDPGPMVEWNDLPVSRF</sequence>
<comment type="similarity">
    <text evidence="2 8">Belongs to the peptidase M16 family.</text>
</comment>
<comment type="caution">
    <text evidence="14">The sequence shown here is derived from an EMBL/GenBank/DDBJ whole genome shotgun (WGS) entry which is preliminary data.</text>
</comment>
<dbReference type="AlphaFoldDB" id="A0A409WRS1"/>
<keyword evidence="6" id="KW-0862">Zinc</keyword>
<dbReference type="Pfam" id="PF05193">
    <property type="entry name" value="Peptidase_M16_C"/>
    <property type="match status" value="1"/>
</dbReference>
<dbReference type="InterPro" id="IPR050626">
    <property type="entry name" value="Peptidase_M16"/>
</dbReference>
<evidence type="ECO:0000259" key="13">
    <source>
        <dbReference type="Pfam" id="PF22456"/>
    </source>
</evidence>
<dbReference type="GO" id="GO:0051603">
    <property type="term" value="P:proteolysis involved in protein catabolic process"/>
    <property type="evidence" value="ECO:0007669"/>
    <property type="project" value="TreeGrafter"/>
</dbReference>
<dbReference type="FunFam" id="3.30.830.10:FF:000012">
    <property type="entry name" value="Protease 3"/>
    <property type="match status" value="1"/>
</dbReference>
<dbReference type="Pfam" id="PF00675">
    <property type="entry name" value="Peptidase_M16"/>
    <property type="match status" value="1"/>
</dbReference>
<proteinExistence type="inferred from homology"/>
<dbReference type="InParanoid" id="A0A409WRS1"/>
<dbReference type="InterPro" id="IPR001431">
    <property type="entry name" value="Pept_M16_Zn_BS"/>
</dbReference>
<dbReference type="EMBL" id="NHYD01003273">
    <property type="protein sequence ID" value="PPQ81208.1"/>
    <property type="molecule type" value="Genomic_DNA"/>
</dbReference>
<dbReference type="FunFam" id="3.30.830.10:FF:000005">
    <property type="entry name" value="nardilysin isoform X1"/>
    <property type="match status" value="1"/>
</dbReference>
<dbReference type="PANTHER" id="PTHR43690">
    <property type="entry name" value="NARDILYSIN"/>
    <property type="match status" value="1"/>
</dbReference>
<dbReference type="GO" id="GO:0043171">
    <property type="term" value="P:peptide catabolic process"/>
    <property type="evidence" value="ECO:0007669"/>
    <property type="project" value="TreeGrafter"/>
</dbReference>
<dbReference type="Pfam" id="PF22456">
    <property type="entry name" value="PqqF-like_C_4"/>
    <property type="match status" value="1"/>
</dbReference>
<evidence type="ECO:0000259" key="10">
    <source>
        <dbReference type="Pfam" id="PF00675"/>
    </source>
</evidence>